<dbReference type="AlphaFoldDB" id="A0A511UT64"/>
<dbReference type="EMBL" id="BJXW01000001">
    <property type="protein sequence ID" value="GEN29774.1"/>
    <property type="molecule type" value="Genomic_DNA"/>
</dbReference>
<evidence type="ECO:0000313" key="2">
    <source>
        <dbReference type="Proteomes" id="UP000321491"/>
    </source>
</evidence>
<organism evidence="1 2">
    <name type="scientific">Cerasibacillus quisquiliarum</name>
    <dbReference type="NCBI Taxonomy" id="227865"/>
    <lineage>
        <taxon>Bacteria</taxon>
        <taxon>Bacillati</taxon>
        <taxon>Bacillota</taxon>
        <taxon>Bacilli</taxon>
        <taxon>Bacillales</taxon>
        <taxon>Bacillaceae</taxon>
        <taxon>Cerasibacillus</taxon>
    </lineage>
</organism>
<protein>
    <submittedName>
        <fullName evidence="1">Uncharacterized protein</fullName>
    </submittedName>
</protein>
<dbReference type="Proteomes" id="UP000321491">
    <property type="component" value="Unassembled WGS sequence"/>
</dbReference>
<name>A0A511UT64_9BACI</name>
<comment type="caution">
    <text evidence="1">The sequence shown here is derived from an EMBL/GenBank/DDBJ whole genome shotgun (WGS) entry which is preliminary data.</text>
</comment>
<gene>
    <name evidence="1" type="ORF">CQU01_00120</name>
</gene>
<keyword evidence="2" id="KW-1185">Reference proteome</keyword>
<reference evidence="1 2" key="1">
    <citation type="submission" date="2019-07" db="EMBL/GenBank/DDBJ databases">
        <title>Whole genome shotgun sequence of Cerasibacillus quisquiliarum NBRC 102429.</title>
        <authorList>
            <person name="Hosoyama A."/>
            <person name="Uohara A."/>
            <person name="Ohji S."/>
            <person name="Ichikawa N."/>
        </authorList>
    </citation>
    <scope>NUCLEOTIDE SEQUENCE [LARGE SCALE GENOMIC DNA]</scope>
    <source>
        <strain evidence="1 2">NBRC 102429</strain>
    </source>
</reference>
<proteinExistence type="predicted"/>
<accession>A0A511UT64</accession>
<sequence length="60" mass="6794">MSAFAASSYRIRYLSLLFLTSEDALTIQRDLSTGGFIARGYVEHTMGYHCYDSSSYVLTR</sequence>
<evidence type="ECO:0000313" key="1">
    <source>
        <dbReference type="EMBL" id="GEN29774.1"/>
    </source>
</evidence>